<dbReference type="Pfam" id="PF06114">
    <property type="entry name" value="Peptidase_M78"/>
    <property type="match status" value="1"/>
</dbReference>
<dbReference type="InterPro" id="IPR001387">
    <property type="entry name" value="Cro/C1-type_HTH"/>
</dbReference>
<dbReference type="RefSeq" id="WP_107394501.1">
    <property type="nucleotide sequence ID" value="NZ_PHHF01000032.1"/>
</dbReference>
<dbReference type="InterPro" id="IPR010359">
    <property type="entry name" value="IrrE_HExxH"/>
</dbReference>
<sequence>MPRIKPSILKWARESAGLSLEEAAPKVGINDARGQSGAERLLALETAEGDVSRPVLLKMAKVYRRPLVSFYMSEPPARGDRGEDFRTLPDRHTEGEPLIDALVRDIRSRQAVVRAVLLDEEEATQLPFIGSMSRENGVGPVLASIRQVLNLDLAEFRAQGSAEAGFALLRSRAEAAGIYVLLIGNLGSHHSAIDVDAFRGFALADPIAPFVVINDRDAKTAWSFTLLHEVAHLWIGATGVSGGHFEGSTEQFCNDVASSFLLPSRELAQLAVTRSTSQGDASQLITAFAAERLISRSLVAYRLFRGDRISENMWKGLAATFRTEWLQNRAAQRERARGQDGGPNYYIVRRHRLGAALLNFVARNMSEGVLTPTRASKLLGVKPRSVHPLLSGAALPLGSGPINRIPLASGM</sequence>
<proteinExistence type="predicted"/>
<dbReference type="Proteomes" id="UP000241206">
    <property type="component" value="Unassembled WGS sequence"/>
</dbReference>
<evidence type="ECO:0000313" key="3">
    <source>
        <dbReference type="Proteomes" id="UP000241206"/>
    </source>
</evidence>
<dbReference type="EMBL" id="PHHF01000032">
    <property type="protein sequence ID" value="PTD24420.1"/>
    <property type="molecule type" value="Genomic_DNA"/>
</dbReference>
<keyword evidence="3" id="KW-1185">Reference proteome</keyword>
<feature type="domain" description="HTH cro/C1-type" evidence="1">
    <location>
        <begin position="8"/>
        <end position="70"/>
    </location>
</feature>
<reference evidence="2 3" key="1">
    <citation type="submission" date="2017-11" db="EMBL/GenBank/DDBJ databases">
        <title>Sphingomonas oleivorans sp. nov., isolated from oil-contaminated soil.</title>
        <authorList>
            <person name="Wang L."/>
            <person name="Chen L."/>
        </authorList>
    </citation>
    <scope>NUCLEOTIDE SEQUENCE [LARGE SCALE GENOMIC DNA]</scope>
    <source>
        <strain evidence="2 3">K101</strain>
    </source>
</reference>
<dbReference type="CDD" id="cd00093">
    <property type="entry name" value="HTH_XRE"/>
    <property type="match status" value="1"/>
</dbReference>
<comment type="caution">
    <text evidence="2">The sequence shown here is derived from an EMBL/GenBank/DDBJ whole genome shotgun (WGS) entry which is preliminary data.</text>
</comment>
<dbReference type="InterPro" id="IPR052345">
    <property type="entry name" value="Rad_response_metalloprotease"/>
</dbReference>
<dbReference type="PANTHER" id="PTHR43236:SF2">
    <property type="entry name" value="BLL0069 PROTEIN"/>
    <property type="match status" value="1"/>
</dbReference>
<protein>
    <submittedName>
        <fullName evidence="2">Peptidase</fullName>
    </submittedName>
</protein>
<organism evidence="2 3">
    <name type="scientific">Edaphosphingomonas fennica</name>
    <dbReference type="NCBI Taxonomy" id="114404"/>
    <lineage>
        <taxon>Bacteria</taxon>
        <taxon>Pseudomonadati</taxon>
        <taxon>Pseudomonadota</taxon>
        <taxon>Alphaproteobacteria</taxon>
        <taxon>Sphingomonadales</taxon>
        <taxon>Rhizorhabdaceae</taxon>
        <taxon>Edaphosphingomonas</taxon>
    </lineage>
</organism>
<dbReference type="SMART" id="SM00530">
    <property type="entry name" value="HTH_XRE"/>
    <property type="match status" value="1"/>
</dbReference>
<evidence type="ECO:0000313" key="2">
    <source>
        <dbReference type="EMBL" id="PTD24420.1"/>
    </source>
</evidence>
<dbReference type="AlphaFoldDB" id="A0A2T4I4H5"/>
<evidence type="ECO:0000259" key="1">
    <source>
        <dbReference type="SMART" id="SM00530"/>
    </source>
</evidence>
<name>A0A2T4I4H5_9SPHN</name>
<gene>
    <name evidence="2" type="ORF">CV103_07360</name>
</gene>
<accession>A0A2T4I4H5</accession>
<dbReference type="PANTHER" id="PTHR43236">
    <property type="entry name" value="ANTITOXIN HIGA1"/>
    <property type="match status" value="1"/>
</dbReference>